<evidence type="ECO:0000259" key="6">
    <source>
        <dbReference type="PROSITE" id="PS51900"/>
    </source>
</evidence>
<evidence type="ECO:0000313" key="8">
    <source>
        <dbReference type="Proteomes" id="UP000238217"/>
    </source>
</evidence>
<dbReference type="Proteomes" id="UP000238217">
    <property type="component" value="Unassembled WGS sequence"/>
</dbReference>
<dbReference type="InterPro" id="IPR013762">
    <property type="entry name" value="Integrase-like_cat_sf"/>
</dbReference>
<name>A0A2T0YIU3_9MICC</name>
<evidence type="ECO:0000256" key="2">
    <source>
        <dbReference type="ARBA" id="ARBA00023125"/>
    </source>
</evidence>
<dbReference type="InterPro" id="IPR050090">
    <property type="entry name" value="Tyrosine_recombinase_XerCD"/>
</dbReference>
<dbReference type="InterPro" id="IPR011010">
    <property type="entry name" value="DNA_brk_join_enz"/>
</dbReference>
<dbReference type="RefSeq" id="WP_106123047.1">
    <property type="nucleotide sequence ID" value="NZ_PVTY01000009.1"/>
</dbReference>
<evidence type="ECO:0000256" key="3">
    <source>
        <dbReference type="ARBA" id="ARBA00023172"/>
    </source>
</evidence>
<dbReference type="GO" id="GO:0015074">
    <property type="term" value="P:DNA integration"/>
    <property type="evidence" value="ECO:0007669"/>
    <property type="project" value="InterPro"/>
</dbReference>
<reference evidence="7 8" key="1">
    <citation type="submission" date="2018-03" db="EMBL/GenBank/DDBJ databases">
        <title>Comparative analysis of microorganisms from saline springs in Andes Mountain Range, Colombia.</title>
        <authorList>
            <person name="Rubin E."/>
        </authorList>
    </citation>
    <scope>NUCLEOTIDE SEQUENCE [LARGE SCALE GENOMIC DNA]</scope>
    <source>
        <strain evidence="7 8">CG 35</strain>
    </source>
</reference>
<dbReference type="Gene3D" id="1.10.443.10">
    <property type="entry name" value="Intergrase catalytic core"/>
    <property type="match status" value="1"/>
</dbReference>
<dbReference type="GO" id="GO:0003677">
    <property type="term" value="F:DNA binding"/>
    <property type="evidence" value="ECO:0007669"/>
    <property type="project" value="UniProtKB-UniRule"/>
</dbReference>
<dbReference type="PANTHER" id="PTHR30349:SF41">
    <property type="entry name" value="INTEGRASE_RECOMBINASE PROTEIN MJ0367-RELATED"/>
    <property type="match status" value="1"/>
</dbReference>
<dbReference type="GO" id="GO:0006310">
    <property type="term" value="P:DNA recombination"/>
    <property type="evidence" value="ECO:0007669"/>
    <property type="project" value="UniProtKB-KW"/>
</dbReference>
<evidence type="ECO:0000256" key="1">
    <source>
        <dbReference type="ARBA" id="ARBA00008857"/>
    </source>
</evidence>
<evidence type="ECO:0000259" key="5">
    <source>
        <dbReference type="PROSITE" id="PS51898"/>
    </source>
</evidence>
<keyword evidence="8" id="KW-1185">Reference proteome</keyword>
<feature type="domain" description="Tyr recombinase" evidence="5">
    <location>
        <begin position="160"/>
        <end position="373"/>
    </location>
</feature>
<dbReference type="InterPro" id="IPR010998">
    <property type="entry name" value="Integrase_recombinase_N"/>
</dbReference>
<dbReference type="EMBL" id="PVTY01000009">
    <property type="protein sequence ID" value="PRZ15124.1"/>
    <property type="molecule type" value="Genomic_DNA"/>
</dbReference>
<dbReference type="OrthoDB" id="1822491at2"/>
<dbReference type="Pfam" id="PF22022">
    <property type="entry name" value="Phage_int_M"/>
    <property type="match status" value="1"/>
</dbReference>
<dbReference type="InterPro" id="IPR002104">
    <property type="entry name" value="Integrase_catalytic"/>
</dbReference>
<dbReference type="AlphaFoldDB" id="A0A2T0YIU3"/>
<proteinExistence type="inferred from homology"/>
<dbReference type="InterPro" id="IPR053876">
    <property type="entry name" value="Phage_int_M"/>
</dbReference>
<keyword evidence="3" id="KW-0233">DNA recombination</keyword>
<dbReference type="PANTHER" id="PTHR30349">
    <property type="entry name" value="PHAGE INTEGRASE-RELATED"/>
    <property type="match status" value="1"/>
</dbReference>
<evidence type="ECO:0000256" key="4">
    <source>
        <dbReference type="PROSITE-ProRule" id="PRU01248"/>
    </source>
</evidence>
<comment type="similarity">
    <text evidence="1">Belongs to the 'phage' integrase family.</text>
</comment>
<dbReference type="SUPFAM" id="SSF56349">
    <property type="entry name" value="DNA breaking-rejoining enzymes"/>
    <property type="match status" value="1"/>
</dbReference>
<feature type="domain" description="Core-binding (CB)" evidence="6">
    <location>
        <begin position="66"/>
        <end position="146"/>
    </location>
</feature>
<dbReference type="Gene3D" id="1.10.150.130">
    <property type="match status" value="1"/>
</dbReference>
<keyword evidence="2 4" id="KW-0238">DNA-binding</keyword>
<gene>
    <name evidence="7" type="ORF">BCL67_10945</name>
</gene>
<dbReference type="PROSITE" id="PS51898">
    <property type="entry name" value="TYR_RECOMBINASE"/>
    <property type="match status" value="1"/>
</dbReference>
<accession>A0A2T0YIU3</accession>
<dbReference type="Pfam" id="PF00589">
    <property type="entry name" value="Phage_integrase"/>
    <property type="match status" value="1"/>
</dbReference>
<dbReference type="InterPro" id="IPR044068">
    <property type="entry name" value="CB"/>
</dbReference>
<comment type="caution">
    <text evidence="7">The sequence shown here is derived from an EMBL/GenBank/DDBJ whole genome shotgun (WGS) entry which is preliminary data.</text>
</comment>
<evidence type="ECO:0000313" key="7">
    <source>
        <dbReference type="EMBL" id="PRZ15124.1"/>
    </source>
</evidence>
<dbReference type="CDD" id="cd01189">
    <property type="entry name" value="INT_ICEBs1_C_like"/>
    <property type="match status" value="1"/>
</dbReference>
<dbReference type="PROSITE" id="PS51900">
    <property type="entry name" value="CB"/>
    <property type="match status" value="1"/>
</dbReference>
<sequence length="390" mass="43836">MAVIQERKNKTGSSFKVTWYQQGVRQKPVTVPTRAEAEQWKRLIELHKGDQNAAGRDLAKVKRTGPTVADVYEHWLERHRGTPYTKQSYQSYWENHLSPALGTLPVSMVTADDIRSIVRTMEEKKRAPKTIRNVVGSLSPILSHAVTYNWITASPWDDRLLPRARTLKVERDQFLSLAEVDLIISGLTAPDPYKIMLATGLRPSELCALDVSDAYLDARQPSIRVTKAIKQDLVNGDYIGEPKSPRSIRTVGLPPSAAEVLRAHVVGRRPAEPLFTQASGPGKSAERVRLRRKRLYQSWQRQVNKLREPVAGKAPALNKKPDLYSLRHTHASLMLDAGMEIWQLSRHLGHSSVTVTEKHYAHLKPDAHYAAAQFAEMAFNPTTVMPAVES</sequence>
<organism evidence="7 8">
    <name type="scientific">Nesterenkonia sandarakina</name>
    <dbReference type="NCBI Taxonomy" id="272918"/>
    <lineage>
        <taxon>Bacteria</taxon>
        <taxon>Bacillati</taxon>
        <taxon>Actinomycetota</taxon>
        <taxon>Actinomycetes</taxon>
        <taxon>Micrococcales</taxon>
        <taxon>Micrococcaceae</taxon>
        <taxon>Nesterenkonia</taxon>
    </lineage>
</organism>
<protein>
    <submittedName>
        <fullName evidence="7">Site-specific recombinase XerD</fullName>
    </submittedName>
</protein>